<organism evidence="1 2">
    <name type="scientific">Candidatus Anaerobiospirillum pullicola</name>
    <dbReference type="NCBI Taxonomy" id="2838451"/>
    <lineage>
        <taxon>Bacteria</taxon>
        <taxon>Pseudomonadati</taxon>
        <taxon>Pseudomonadota</taxon>
        <taxon>Gammaproteobacteria</taxon>
        <taxon>Aeromonadales</taxon>
        <taxon>Succinivibrionaceae</taxon>
        <taxon>Anaerobiospirillum</taxon>
    </lineage>
</organism>
<dbReference type="EMBL" id="JAHLFE010000220">
    <property type="protein sequence ID" value="MBU3845313.1"/>
    <property type="molecule type" value="Genomic_DNA"/>
</dbReference>
<dbReference type="AlphaFoldDB" id="A0A948TIP4"/>
<name>A0A948TIP4_9GAMM</name>
<accession>A0A948TIP4</accession>
<evidence type="ECO:0000313" key="1">
    <source>
        <dbReference type="EMBL" id="MBU3845313.1"/>
    </source>
</evidence>
<evidence type="ECO:0000313" key="2">
    <source>
        <dbReference type="Proteomes" id="UP000733611"/>
    </source>
</evidence>
<dbReference type="Proteomes" id="UP000733611">
    <property type="component" value="Unassembled WGS sequence"/>
</dbReference>
<proteinExistence type="predicted"/>
<reference evidence="1" key="1">
    <citation type="journal article" date="2021" name="PeerJ">
        <title>Extensive microbial diversity within the chicken gut microbiome revealed by metagenomics and culture.</title>
        <authorList>
            <person name="Gilroy R."/>
            <person name="Ravi A."/>
            <person name="Getino M."/>
            <person name="Pursley I."/>
            <person name="Horton D.L."/>
            <person name="Alikhan N.F."/>
            <person name="Baker D."/>
            <person name="Gharbi K."/>
            <person name="Hall N."/>
            <person name="Watson M."/>
            <person name="Adriaenssens E.M."/>
            <person name="Foster-Nyarko E."/>
            <person name="Jarju S."/>
            <person name="Secka A."/>
            <person name="Antonio M."/>
            <person name="Oren A."/>
            <person name="Chaudhuri R.R."/>
            <person name="La Ragione R."/>
            <person name="Hildebrand F."/>
            <person name="Pallen M.J."/>
        </authorList>
    </citation>
    <scope>NUCLEOTIDE SEQUENCE</scope>
    <source>
        <strain evidence="1">378</strain>
    </source>
</reference>
<protein>
    <submittedName>
        <fullName evidence="1">Uncharacterized protein</fullName>
    </submittedName>
</protein>
<comment type="caution">
    <text evidence="1">The sequence shown here is derived from an EMBL/GenBank/DDBJ whole genome shotgun (WGS) entry which is preliminary data.</text>
</comment>
<sequence>MAQDNSLYVVDVYMANEGEPESTLELTVLRCYDPNKRPQVYVHTYVQPQCNPEHIRWKEAAKKGLPRDLFTLNRWPSLTDLIAADYLKDKYVVCFCAAYEPLQSFMANSRTKGSILSLWQEIFAGNDDASALTHPKQMLSYIGLPDKDSSNTHYTPLMKRVHALLSIWLYLRSCRRLHLQPAFGEGDGIGEYARFWPLPDVPRPWYDPEVQLLRQIPADNLCEYFSDRLPDYLDWSSISIYRDDWVFGRELHSEVKLMRQDLMLDFIVNTLFPLQTRLMVLSFYAIYLNRTDYARTIALHDASFGTLPQAVKEDFSQFVIIHLDDFLTSAQKQMIISALVSQLLQWRLSTPQDNFDFEEMKKNEAESGLTFVRETIPSNHNIACFKEIRNQEEVLYRCFIIQGNDKERDECVDFINEKIKELFAEAYNPFSTCWVSPDLRRWLCYITGFEWRELAGNPRPSDNDTLRRTRQAIAAIIKKEGKRYLKAFNSNFDKMVTYINDNFDCTDKSKFRFAFQGITYELIIDQSTDDMTLWSRLWHHPL</sequence>
<gene>
    <name evidence="1" type="ORF">H9847_10715</name>
</gene>
<reference evidence="1" key="2">
    <citation type="submission" date="2021-04" db="EMBL/GenBank/DDBJ databases">
        <authorList>
            <person name="Gilroy R."/>
        </authorList>
    </citation>
    <scope>NUCLEOTIDE SEQUENCE</scope>
    <source>
        <strain evidence="1">378</strain>
    </source>
</reference>